<accession>A0ABU1GR11</accession>
<evidence type="ECO:0008006" key="3">
    <source>
        <dbReference type="Google" id="ProtNLM"/>
    </source>
</evidence>
<protein>
    <recommendedName>
        <fullName evidence="3">Cbb3-type cytochrome oxidase assembly protein CcoS</fullName>
    </recommendedName>
</protein>
<evidence type="ECO:0000313" key="2">
    <source>
        <dbReference type="Proteomes" id="UP001269375"/>
    </source>
</evidence>
<keyword evidence="2" id="KW-1185">Reference proteome</keyword>
<dbReference type="EMBL" id="JARWAO010000001">
    <property type="protein sequence ID" value="MDR5894470.1"/>
    <property type="molecule type" value="Genomic_DNA"/>
</dbReference>
<comment type="caution">
    <text evidence="1">The sequence shown here is derived from an EMBL/GenBank/DDBJ whole genome shotgun (WGS) entry which is preliminary data.</text>
</comment>
<dbReference type="RefSeq" id="WP_251593504.1">
    <property type="nucleotide sequence ID" value="NZ_JAMLJI010000002.1"/>
</dbReference>
<name>A0ABU1GR11_9GAMM</name>
<gene>
    <name evidence="1" type="ORF">QC825_00115</name>
</gene>
<dbReference type="Proteomes" id="UP001269375">
    <property type="component" value="Unassembled WGS sequence"/>
</dbReference>
<reference evidence="1 2" key="1">
    <citation type="submission" date="2023-04" db="EMBL/GenBank/DDBJ databases">
        <title>A long-awaited taxogenomic arrangement of the family Halomonadaceae.</title>
        <authorList>
            <person name="De La Haba R."/>
            <person name="Chuvochina M."/>
            <person name="Wittouck S."/>
            <person name="Arahal D.R."/>
            <person name="Sanchez-Porro C."/>
            <person name="Hugenholtz P."/>
            <person name="Ventosa A."/>
        </authorList>
    </citation>
    <scope>NUCLEOTIDE SEQUENCE [LARGE SCALE GENOMIC DNA]</scope>
    <source>
        <strain evidence="1 2">DSM 22428</strain>
    </source>
</reference>
<sequence>MTLLIVGGALYALLILFMAGAMMVSGRTSEREEQLAYAVSHPADQADVQPGFLNHRDAA</sequence>
<proteinExistence type="predicted"/>
<evidence type="ECO:0000313" key="1">
    <source>
        <dbReference type="EMBL" id="MDR5894470.1"/>
    </source>
</evidence>
<organism evidence="1 2">
    <name type="scientific">Larsenimonas suaedae</name>
    <dbReference type="NCBI Taxonomy" id="1851019"/>
    <lineage>
        <taxon>Bacteria</taxon>
        <taxon>Pseudomonadati</taxon>
        <taxon>Pseudomonadota</taxon>
        <taxon>Gammaproteobacteria</taxon>
        <taxon>Oceanospirillales</taxon>
        <taxon>Halomonadaceae</taxon>
        <taxon>Larsenimonas</taxon>
    </lineage>
</organism>